<protein>
    <submittedName>
        <fullName evidence="1">Uncharacterized protein</fullName>
    </submittedName>
</protein>
<dbReference type="AlphaFoldDB" id="A0A345XVT8"/>
<organism evidence="1 2">
    <name type="scientific">Streptomyces armeniacus</name>
    <dbReference type="NCBI Taxonomy" id="83291"/>
    <lineage>
        <taxon>Bacteria</taxon>
        <taxon>Bacillati</taxon>
        <taxon>Actinomycetota</taxon>
        <taxon>Actinomycetes</taxon>
        <taxon>Kitasatosporales</taxon>
        <taxon>Streptomycetaceae</taxon>
        <taxon>Streptomyces</taxon>
    </lineage>
</organism>
<gene>
    <name evidence="1" type="ORF">DVA86_27095</name>
</gene>
<dbReference type="RefSeq" id="WP_208882143.1">
    <property type="nucleotide sequence ID" value="NZ_CP031320.1"/>
</dbReference>
<dbReference type="KEGG" id="sarm:DVA86_27095"/>
<dbReference type="Proteomes" id="UP000254425">
    <property type="component" value="Chromosome"/>
</dbReference>
<reference evidence="1 2" key="1">
    <citation type="submission" date="2018-07" db="EMBL/GenBank/DDBJ databases">
        <title>Draft genome of the type strain Streptomyces armeniacus ATCC 15676.</title>
        <authorList>
            <person name="Labana P."/>
            <person name="Gosse J.T."/>
            <person name="Boddy C.N."/>
        </authorList>
    </citation>
    <scope>NUCLEOTIDE SEQUENCE [LARGE SCALE GENOMIC DNA]</scope>
    <source>
        <strain evidence="1 2">ATCC 15676</strain>
    </source>
</reference>
<proteinExistence type="predicted"/>
<sequence>MAPVAFNPYVSDTDLALASVMSRVLSQSVLHAVREVIRTKQPDPVAEEFDQLADDADEQTRAKLADCRATGGGSAGPPGRE</sequence>
<dbReference type="EMBL" id="CP031320">
    <property type="protein sequence ID" value="AXK35754.1"/>
    <property type="molecule type" value="Genomic_DNA"/>
</dbReference>
<accession>A0A345XVT8</accession>
<keyword evidence="2" id="KW-1185">Reference proteome</keyword>
<name>A0A345XVT8_9ACTN</name>
<evidence type="ECO:0000313" key="2">
    <source>
        <dbReference type="Proteomes" id="UP000254425"/>
    </source>
</evidence>
<evidence type="ECO:0000313" key="1">
    <source>
        <dbReference type="EMBL" id="AXK35754.1"/>
    </source>
</evidence>